<evidence type="ECO:0000313" key="1">
    <source>
        <dbReference type="EMBL" id="ASY61502.1"/>
    </source>
</evidence>
<organism evidence="1 2">
    <name type="scientific">Sinorhizobium sojae CCBAU 05684</name>
    <dbReference type="NCBI Taxonomy" id="716928"/>
    <lineage>
        <taxon>Bacteria</taxon>
        <taxon>Pseudomonadati</taxon>
        <taxon>Pseudomonadota</taxon>
        <taxon>Alphaproteobacteria</taxon>
        <taxon>Hyphomicrobiales</taxon>
        <taxon>Rhizobiaceae</taxon>
        <taxon>Sinorhizobium/Ensifer group</taxon>
        <taxon>Sinorhizobium</taxon>
    </lineage>
</organism>
<name>A0A249P6Y8_9HYPH</name>
<reference evidence="1 2" key="1">
    <citation type="submission" date="2017-08" db="EMBL/GenBank/DDBJ databases">
        <title>Multipartite genome sequences of Sinorhizobium species nodulating soybeans.</title>
        <authorList>
            <person name="Tian C.F."/>
        </authorList>
    </citation>
    <scope>NUCLEOTIDE SEQUENCE [LARGE SCALE GENOMIC DNA]</scope>
    <source>
        <strain evidence="1 2">CCBAU 05684</strain>
    </source>
</reference>
<evidence type="ECO:0000313" key="2">
    <source>
        <dbReference type="Proteomes" id="UP000217211"/>
    </source>
</evidence>
<keyword evidence="2" id="KW-1185">Reference proteome</keyword>
<dbReference type="EMBL" id="CP023067">
    <property type="protein sequence ID" value="ASY61502.1"/>
    <property type="molecule type" value="Genomic_DNA"/>
</dbReference>
<dbReference type="KEGG" id="esj:SJ05684_c00290"/>
<proteinExistence type="predicted"/>
<dbReference type="Proteomes" id="UP000217211">
    <property type="component" value="Chromosome"/>
</dbReference>
<accession>A0A249P6Y8</accession>
<dbReference type="AlphaFoldDB" id="A0A249P6Y8"/>
<sequence length="65" mass="7322">MRKRSCMGSDRDVAEAGNMQLFKHYRVLSKKVTRRCIAFLPVDGQENHPAPASPVQRLASSFFNA</sequence>
<gene>
    <name evidence="1" type="ORF">SJ05684_c00290</name>
</gene>
<protein>
    <submittedName>
        <fullName evidence="1">Uncharacterized protein</fullName>
    </submittedName>
</protein>